<evidence type="ECO:0000256" key="1">
    <source>
        <dbReference type="ARBA" id="ARBA00004651"/>
    </source>
</evidence>
<feature type="transmembrane region" description="Helical" evidence="7">
    <location>
        <begin position="239"/>
        <end position="260"/>
    </location>
</feature>
<evidence type="ECO:0000256" key="5">
    <source>
        <dbReference type="ARBA" id="ARBA00022989"/>
    </source>
</evidence>
<keyword evidence="4 7" id="KW-0812">Transmembrane</keyword>
<accession>A0A652ZZ81</accession>
<comment type="similarity">
    <text evidence="7">Belongs to the binding-protein-dependent transport system permease family.</text>
</comment>
<feature type="transmembrane region" description="Helical" evidence="7">
    <location>
        <begin position="12"/>
        <end position="32"/>
    </location>
</feature>
<feature type="transmembrane region" description="Helical" evidence="7">
    <location>
        <begin position="70"/>
        <end position="96"/>
    </location>
</feature>
<dbReference type="InterPro" id="IPR000515">
    <property type="entry name" value="MetI-like"/>
</dbReference>
<dbReference type="PANTHER" id="PTHR43744">
    <property type="entry name" value="ABC TRANSPORTER PERMEASE PROTEIN MG189-RELATED-RELATED"/>
    <property type="match status" value="1"/>
</dbReference>
<dbReference type="EMBL" id="UPXP01000034">
    <property type="protein sequence ID" value="VBB41079.1"/>
    <property type="molecule type" value="Genomic_DNA"/>
</dbReference>
<keyword evidence="6 7" id="KW-0472">Membrane</keyword>
<keyword evidence="3" id="KW-1003">Cell membrane</keyword>
<evidence type="ECO:0000256" key="2">
    <source>
        <dbReference type="ARBA" id="ARBA00022448"/>
    </source>
</evidence>
<name>A0A652ZZ81_9SPIR</name>
<gene>
    <name evidence="9" type="ORF">TRIP_E50111</name>
</gene>
<dbReference type="CDD" id="cd06261">
    <property type="entry name" value="TM_PBP2"/>
    <property type="match status" value="1"/>
</dbReference>
<protein>
    <submittedName>
        <fullName evidence="9">Binding-protein-dependent transport systems inner membrane component</fullName>
    </submittedName>
</protein>
<evidence type="ECO:0000256" key="7">
    <source>
        <dbReference type="RuleBase" id="RU363032"/>
    </source>
</evidence>
<dbReference type="GO" id="GO:0005886">
    <property type="term" value="C:plasma membrane"/>
    <property type="evidence" value="ECO:0007669"/>
    <property type="project" value="UniProtKB-SubCell"/>
</dbReference>
<feature type="domain" description="ABC transmembrane type-1" evidence="8">
    <location>
        <begin position="71"/>
        <end position="260"/>
    </location>
</feature>
<evidence type="ECO:0000256" key="3">
    <source>
        <dbReference type="ARBA" id="ARBA00022475"/>
    </source>
</evidence>
<organism evidence="9">
    <name type="scientific">uncultured Spirochaetota bacterium</name>
    <dbReference type="NCBI Taxonomy" id="460511"/>
    <lineage>
        <taxon>Bacteria</taxon>
        <taxon>Pseudomonadati</taxon>
        <taxon>Spirochaetota</taxon>
        <taxon>environmental samples</taxon>
    </lineage>
</organism>
<dbReference type="InterPro" id="IPR035906">
    <property type="entry name" value="MetI-like_sf"/>
</dbReference>
<dbReference type="Gene3D" id="1.10.3720.10">
    <property type="entry name" value="MetI-like"/>
    <property type="match status" value="1"/>
</dbReference>
<dbReference type="PROSITE" id="PS50928">
    <property type="entry name" value="ABC_TM1"/>
    <property type="match status" value="1"/>
</dbReference>
<evidence type="ECO:0000256" key="4">
    <source>
        <dbReference type="ARBA" id="ARBA00022692"/>
    </source>
</evidence>
<proteinExistence type="inferred from homology"/>
<dbReference type="Pfam" id="PF00528">
    <property type="entry name" value="BPD_transp_1"/>
    <property type="match status" value="1"/>
</dbReference>
<evidence type="ECO:0000313" key="9">
    <source>
        <dbReference type="EMBL" id="VBB41079.1"/>
    </source>
</evidence>
<sequence length="275" mass="30950">MKTSGKRRYPATFLFLLLSSALMIFPFVWLFLSAFKTSSDVYHYPPKWLPSSFQLGNFAEVFKKIPFLRFYANSLFIGLVQTVLQIAFSAMGAFALTKLIFPGRKGVFTFMQSSMFVPEVVTMIPLFLIVSKVGLVDTYPGLILPGLNCAFTTLLLVSFFQTIPDDLIDAAKIDGCGYYRIFLKVMLPNARTAIGTASLFAFLTHWRSYMWPLIATNNVKMRTLPIGLKYLVTETSSEYQVMMAASLMAIVPVLVVYMLMEKEFVQSITLTGLKS</sequence>
<reference evidence="9" key="1">
    <citation type="submission" date="2018-07" db="EMBL/GenBank/DDBJ databases">
        <authorList>
            <consortium name="Genoscope - CEA"/>
            <person name="William W."/>
        </authorList>
    </citation>
    <scope>NUCLEOTIDE SEQUENCE</scope>
    <source>
        <strain evidence="9">IK1</strain>
    </source>
</reference>
<comment type="subcellular location">
    <subcellularLocation>
        <location evidence="1 7">Cell membrane</location>
        <topology evidence="1 7">Multi-pass membrane protein</topology>
    </subcellularLocation>
</comment>
<evidence type="ECO:0000259" key="8">
    <source>
        <dbReference type="PROSITE" id="PS50928"/>
    </source>
</evidence>
<dbReference type="GO" id="GO:0055085">
    <property type="term" value="P:transmembrane transport"/>
    <property type="evidence" value="ECO:0007669"/>
    <property type="project" value="InterPro"/>
</dbReference>
<keyword evidence="2 7" id="KW-0813">Transport</keyword>
<keyword evidence="5 7" id="KW-1133">Transmembrane helix</keyword>
<feature type="transmembrane region" description="Helical" evidence="7">
    <location>
        <begin position="108"/>
        <end position="130"/>
    </location>
</feature>
<feature type="transmembrane region" description="Helical" evidence="7">
    <location>
        <begin position="181"/>
        <end position="203"/>
    </location>
</feature>
<dbReference type="PANTHER" id="PTHR43744:SF12">
    <property type="entry name" value="ABC TRANSPORTER PERMEASE PROTEIN MG189-RELATED"/>
    <property type="match status" value="1"/>
</dbReference>
<dbReference type="AlphaFoldDB" id="A0A652ZZ81"/>
<feature type="transmembrane region" description="Helical" evidence="7">
    <location>
        <begin position="142"/>
        <end position="160"/>
    </location>
</feature>
<dbReference type="SUPFAM" id="SSF161098">
    <property type="entry name" value="MetI-like"/>
    <property type="match status" value="1"/>
</dbReference>
<evidence type="ECO:0000256" key="6">
    <source>
        <dbReference type="ARBA" id="ARBA00023136"/>
    </source>
</evidence>